<dbReference type="InterPro" id="IPR001789">
    <property type="entry name" value="Sig_transdc_resp-reg_receiver"/>
</dbReference>
<evidence type="ECO:0000256" key="2">
    <source>
        <dbReference type="ARBA" id="ARBA00024867"/>
    </source>
</evidence>
<evidence type="ECO:0000313" key="6">
    <source>
        <dbReference type="Proteomes" id="UP001407405"/>
    </source>
</evidence>
<dbReference type="EMBL" id="JBCITM010000004">
    <property type="protein sequence ID" value="MEN1759997.1"/>
    <property type="molecule type" value="Genomic_DNA"/>
</dbReference>
<evidence type="ECO:0000256" key="3">
    <source>
        <dbReference type="PROSITE-ProRule" id="PRU00169"/>
    </source>
</evidence>
<dbReference type="Pfam" id="PF00072">
    <property type="entry name" value="Response_reg"/>
    <property type="match status" value="1"/>
</dbReference>
<dbReference type="InterPro" id="IPR011006">
    <property type="entry name" value="CheY-like_superfamily"/>
</dbReference>
<comment type="function">
    <text evidence="2">May play the central regulatory role in sporulation. It may be an element of the effector pathway responsible for the activation of sporulation genes in response to nutritional stress. Spo0A may act in concert with spo0H (a sigma factor) to control the expression of some genes that are critical to the sporulation process.</text>
</comment>
<reference evidence="5 6" key="1">
    <citation type="submission" date="2024-04" db="EMBL/GenBank/DDBJ databases">
        <title>Genome sequencing and metabolic network reconstruction of aminoacids and betaine degradation by Anoxynatronum sibiricum.</title>
        <authorList>
            <person name="Detkova E.N."/>
            <person name="Boltjanskaja Y.V."/>
            <person name="Mardanov A.V."/>
            <person name="Kevbrin V."/>
        </authorList>
    </citation>
    <scope>NUCLEOTIDE SEQUENCE [LARGE SCALE GENOMIC DNA]</scope>
    <source>
        <strain evidence="5 6">Z-7981</strain>
    </source>
</reference>
<gene>
    <name evidence="5" type="ORF">AAIG11_05915</name>
</gene>
<evidence type="ECO:0000256" key="1">
    <source>
        <dbReference type="ARBA" id="ARBA00018672"/>
    </source>
</evidence>
<proteinExistence type="predicted"/>
<keyword evidence="3" id="KW-0597">Phosphoprotein</keyword>
<keyword evidence="6" id="KW-1185">Reference proteome</keyword>
<dbReference type="RefSeq" id="WP_343185321.1">
    <property type="nucleotide sequence ID" value="NZ_JBCITM010000004.1"/>
</dbReference>
<dbReference type="PANTHER" id="PTHR43228">
    <property type="entry name" value="TWO-COMPONENT RESPONSE REGULATOR"/>
    <property type="match status" value="1"/>
</dbReference>
<protein>
    <recommendedName>
        <fullName evidence="1">Stage 0 sporulation protein A homolog</fullName>
    </recommendedName>
</protein>
<comment type="caution">
    <text evidence="5">The sequence shown here is derived from an EMBL/GenBank/DDBJ whole genome shotgun (WGS) entry which is preliminary data.</text>
</comment>
<feature type="domain" description="Response regulatory" evidence="4">
    <location>
        <begin position="3"/>
        <end position="118"/>
    </location>
</feature>
<dbReference type="SUPFAM" id="SSF52172">
    <property type="entry name" value="CheY-like"/>
    <property type="match status" value="1"/>
</dbReference>
<name>A0ABU9VS59_9CLOT</name>
<dbReference type="InterPro" id="IPR052048">
    <property type="entry name" value="ST_Response_Regulator"/>
</dbReference>
<feature type="modified residue" description="4-aspartylphosphate" evidence="3">
    <location>
        <position position="54"/>
    </location>
</feature>
<dbReference type="PROSITE" id="PS50110">
    <property type="entry name" value="RESPONSE_REGULATORY"/>
    <property type="match status" value="1"/>
</dbReference>
<evidence type="ECO:0000313" key="5">
    <source>
        <dbReference type="EMBL" id="MEN1759997.1"/>
    </source>
</evidence>
<dbReference type="PANTHER" id="PTHR43228:SF1">
    <property type="entry name" value="TWO-COMPONENT RESPONSE REGULATOR ARR22"/>
    <property type="match status" value="1"/>
</dbReference>
<dbReference type="SMART" id="SM00448">
    <property type="entry name" value="REC"/>
    <property type="match status" value="1"/>
</dbReference>
<evidence type="ECO:0000259" key="4">
    <source>
        <dbReference type="PROSITE" id="PS50110"/>
    </source>
</evidence>
<dbReference type="Gene3D" id="3.40.50.2300">
    <property type="match status" value="1"/>
</dbReference>
<organism evidence="5 6">
    <name type="scientific">Anoxynatronum sibiricum</name>
    <dbReference type="NCBI Taxonomy" id="210623"/>
    <lineage>
        <taxon>Bacteria</taxon>
        <taxon>Bacillati</taxon>
        <taxon>Bacillota</taxon>
        <taxon>Clostridia</taxon>
        <taxon>Eubacteriales</taxon>
        <taxon>Clostridiaceae</taxon>
        <taxon>Anoxynatronum</taxon>
    </lineage>
</organism>
<dbReference type="Proteomes" id="UP001407405">
    <property type="component" value="Unassembled WGS sequence"/>
</dbReference>
<accession>A0ABU9VS59</accession>
<sequence>MKKVLLCDDSMLVRRQLKDYISQQRKELIVIEAVNGIEALEKYAIERPDLVLMDIVMPEMDGIGCLKRIRDIDPHAKVIVLSSVGNRETLLEALEAGALDFIQKPWTETVINRILDLY</sequence>